<dbReference type="PROSITE" id="PS00108">
    <property type="entry name" value="PROTEIN_KINASE_ST"/>
    <property type="match status" value="1"/>
</dbReference>
<dbReference type="GO" id="GO:0004672">
    <property type="term" value="F:protein kinase activity"/>
    <property type="evidence" value="ECO:0007669"/>
    <property type="project" value="InterPro"/>
</dbReference>
<dbReference type="Proteomes" id="UP000016930">
    <property type="component" value="Unassembled WGS sequence"/>
</dbReference>
<dbReference type="InterPro" id="IPR050167">
    <property type="entry name" value="Ser_Thr_protein_kinase"/>
</dbReference>
<dbReference type="PANTHER" id="PTHR23257">
    <property type="entry name" value="SERINE-THREONINE PROTEIN KINASE"/>
    <property type="match status" value="1"/>
</dbReference>
<dbReference type="SMART" id="SM00220">
    <property type="entry name" value="S_TKc"/>
    <property type="match status" value="1"/>
</dbReference>
<dbReference type="AlphaFoldDB" id="M2QKL0"/>
<dbReference type="GO" id="GO:0007165">
    <property type="term" value="P:signal transduction"/>
    <property type="evidence" value="ECO:0007669"/>
    <property type="project" value="TreeGrafter"/>
</dbReference>
<evidence type="ECO:0000313" key="3">
    <source>
        <dbReference type="Proteomes" id="UP000016930"/>
    </source>
</evidence>
<dbReference type="InterPro" id="IPR000719">
    <property type="entry name" value="Prot_kinase_dom"/>
</dbReference>
<dbReference type="InterPro" id="IPR011009">
    <property type="entry name" value="Kinase-like_dom_sf"/>
</dbReference>
<dbReference type="GO" id="GO:0005524">
    <property type="term" value="F:ATP binding"/>
    <property type="evidence" value="ECO:0007669"/>
    <property type="project" value="InterPro"/>
</dbReference>
<reference evidence="2 3" key="1">
    <citation type="journal article" date="2012" name="Proc. Natl. Acad. Sci. U.S.A.">
        <title>Comparative genomics of Ceriporiopsis subvermispora and Phanerochaete chrysosporium provide insight into selective ligninolysis.</title>
        <authorList>
            <person name="Fernandez-Fueyo E."/>
            <person name="Ruiz-Duenas F.J."/>
            <person name="Ferreira P."/>
            <person name="Floudas D."/>
            <person name="Hibbett D.S."/>
            <person name="Canessa P."/>
            <person name="Larrondo L.F."/>
            <person name="James T.Y."/>
            <person name="Seelenfreund D."/>
            <person name="Lobos S."/>
            <person name="Polanco R."/>
            <person name="Tello M."/>
            <person name="Honda Y."/>
            <person name="Watanabe T."/>
            <person name="Watanabe T."/>
            <person name="Ryu J.S."/>
            <person name="Kubicek C.P."/>
            <person name="Schmoll M."/>
            <person name="Gaskell J."/>
            <person name="Hammel K.E."/>
            <person name="St John F.J."/>
            <person name="Vanden Wymelenberg A."/>
            <person name="Sabat G."/>
            <person name="Splinter BonDurant S."/>
            <person name="Syed K."/>
            <person name="Yadav J.S."/>
            <person name="Doddapaneni H."/>
            <person name="Subramanian V."/>
            <person name="Lavin J.L."/>
            <person name="Oguiza J.A."/>
            <person name="Perez G."/>
            <person name="Pisabarro A.G."/>
            <person name="Ramirez L."/>
            <person name="Santoyo F."/>
            <person name="Master E."/>
            <person name="Coutinho P.M."/>
            <person name="Henrissat B."/>
            <person name="Lombard V."/>
            <person name="Magnuson J.K."/>
            <person name="Kuees U."/>
            <person name="Hori C."/>
            <person name="Igarashi K."/>
            <person name="Samejima M."/>
            <person name="Held B.W."/>
            <person name="Barry K.W."/>
            <person name="LaButti K.M."/>
            <person name="Lapidus A."/>
            <person name="Lindquist E.A."/>
            <person name="Lucas S.M."/>
            <person name="Riley R."/>
            <person name="Salamov A.A."/>
            <person name="Hoffmeister D."/>
            <person name="Schwenk D."/>
            <person name="Hadar Y."/>
            <person name="Yarden O."/>
            <person name="de Vries R.P."/>
            <person name="Wiebenga A."/>
            <person name="Stenlid J."/>
            <person name="Eastwood D."/>
            <person name="Grigoriev I.V."/>
            <person name="Berka R.M."/>
            <person name="Blanchette R.A."/>
            <person name="Kersten P."/>
            <person name="Martinez A.T."/>
            <person name="Vicuna R."/>
            <person name="Cullen D."/>
        </authorList>
    </citation>
    <scope>NUCLEOTIDE SEQUENCE [LARGE SCALE GENOMIC DNA]</scope>
    <source>
        <strain evidence="2 3">B</strain>
    </source>
</reference>
<dbReference type="InterPro" id="IPR001245">
    <property type="entry name" value="Ser-Thr/Tyr_kinase_cat_dom"/>
</dbReference>
<dbReference type="SUPFAM" id="SSF56112">
    <property type="entry name" value="Protein kinase-like (PK-like)"/>
    <property type="match status" value="1"/>
</dbReference>
<dbReference type="GO" id="GO:0005737">
    <property type="term" value="C:cytoplasm"/>
    <property type="evidence" value="ECO:0007669"/>
    <property type="project" value="TreeGrafter"/>
</dbReference>
<dbReference type="HOGENOM" id="CLU_000288_7_18_1"/>
<dbReference type="EMBL" id="KB445796">
    <property type="protein sequence ID" value="EMD37558.1"/>
    <property type="molecule type" value="Genomic_DNA"/>
</dbReference>
<protein>
    <recommendedName>
        <fullName evidence="1">Protein kinase domain-containing protein</fullName>
    </recommendedName>
</protein>
<dbReference type="InterPro" id="IPR008271">
    <property type="entry name" value="Ser/Thr_kinase_AS"/>
</dbReference>
<name>M2QKL0_CERS8</name>
<evidence type="ECO:0000313" key="2">
    <source>
        <dbReference type="EMBL" id="EMD37558.1"/>
    </source>
</evidence>
<sequence>MNQGTVNDYLGVYVSADRVKLLRDIATGMNHLHNNGVVHGDLKGANVLVDEDGIARIADFGLSSFTYEDKIETDTELTGSTRWMAPELFDPDEFHGKTVRTTYSDVYAFAMTAIEIFSSEKPFRNISKYAVIPRVLKGIRPDRPCVNPALGLSDSIWGLMKRCWHQDPGKRPAFAVILQSLGSEPGEFPGVG</sequence>
<evidence type="ECO:0000259" key="1">
    <source>
        <dbReference type="PROSITE" id="PS50011"/>
    </source>
</evidence>
<dbReference type="PROSITE" id="PS50011">
    <property type="entry name" value="PROTEIN_KINASE_DOM"/>
    <property type="match status" value="1"/>
</dbReference>
<dbReference type="OrthoDB" id="2804215at2759"/>
<organism evidence="2 3">
    <name type="scientific">Ceriporiopsis subvermispora (strain B)</name>
    <name type="common">White-rot fungus</name>
    <name type="synonym">Gelatoporia subvermispora</name>
    <dbReference type="NCBI Taxonomy" id="914234"/>
    <lineage>
        <taxon>Eukaryota</taxon>
        <taxon>Fungi</taxon>
        <taxon>Dikarya</taxon>
        <taxon>Basidiomycota</taxon>
        <taxon>Agaricomycotina</taxon>
        <taxon>Agaricomycetes</taxon>
        <taxon>Polyporales</taxon>
        <taxon>Gelatoporiaceae</taxon>
        <taxon>Gelatoporia</taxon>
    </lineage>
</organism>
<gene>
    <name evidence="2" type="ORF">CERSUDRAFT_94559</name>
</gene>
<accession>M2QKL0</accession>
<dbReference type="Gene3D" id="1.10.510.10">
    <property type="entry name" value="Transferase(Phosphotransferase) domain 1"/>
    <property type="match status" value="1"/>
</dbReference>
<proteinExistence type="predicted"/>
<feature type="domain" description="Protein kinase" evidence="1">
    <location>
        <begin position="1"/>
        <end position="191"/>
    </location>
</feature>
<dbReference type="Pfam" id="PF07714">
    <property type="entry name" value="PK_Tyr_Ser-Thr"/>
    <property type="match status" value="1"/>
</dbReference>
<keyword evidence="3" id="KW-1185">Reference proteome</keyword>
<dbReference type="STRING" id="914234.M2QKL0"/>